<keyword evidence="9" id="KW-1185">Reference proteome</keyword>
<evidence type="ECO:0000259" key="6">
    <source>
        <dbReference type="Pfam" id="PF05175"/>
    </source>
</evidence>
<dbReference type="Proteomes" id="UP001500642">
    <property type="component" value="Unassembled WGS sequence"/>
</dbReference>
<evidence type="ECO:0000259" key="7">
    <source>
        <dbReference type="Pfam" id="PF23186"/>
    </source>
</evidence>
<keyword evidence="2 8" id="KW-0489">Methyltransferase</keyword>
<name>A0ABP8J6V2_9MICO</name>
<sequence length="620" mass="64044">MTPSPASAPLPQPDVACLRALAERLRAAQFTPAGLRALWGVDADAALQRNNATPARLRLRGRSEPQAVLAGLFVLRVPQPVTAVRAALGEELCDALTESGLLVQIAGTAPALGAGLPLVRAAAPGAAGAGAAARSDSSSVPAAQDDPAPSAARPAASPPRLMSRLALTPYAVPTGVPRGQCPGDETVWLFSDHGTLTQSEPVSDDFVLGLGGAGRTLAEITPRHRVHSALDLGTGCGIQAILLARHADRVVATDFSIRALHLAALTAQLNGVEESIEFRLGSLFDPVPESFDLIVSNPPFVITPQGRDGQLEYRDGGMEGDGIMRTLLAQTPGHLRPDGHAVFLGNWEYGPDTVDPTGRVGDAQTSIMVIERERLDPVAYAETWIRDGGVARATQRWAADTEAWLADFASRSVDRIGFGWVRMHRLTGEASELGATAPGAGAEAGAGADSGTGPAAGSRPGSATGSEAGTAGNDDGNPGSDAAVRHFEELDQPLGANAAGIAAHLDTRLAMLEWLAAADDAELAETAFVRSGDVTEHRHFMPGQEAPTMITIEQGTGFARTFSSDAALSGFLGVADGSLTLGAVAAALSGLLEVEESALRAQLIAQVRTLVPAGVVYPQV</sequence>
<comment type="similarity">
    <text evidence="1">Belongs to the eukaryotic/archaeal PrmC-related family.</text>
</comment>
<dbReference type="InterPro" id="IPR002052">
    <property type="entry name" value="DNA_methylase_N6_adenine_CS"/>
</dbReference>
<keyword evidence="3" id="KW-0808">Transferase</keyword>
<dbReference type="Pfam" id="PF05175">
    <property type="entry name" value="MTS"/>
    <property type="match status" value="1"/>
</dbReference>
<evidence type="ECO:0000256" key="3">
    <source>
        <dbReference type="ARBA" id="ARBA00022679"/>
    </source>
</evidence>
<gene>
    <name evidence="8" type="ORF">GCM10023167_08720</name>
</gene>
<evidence type="ECO:0000313" key="8">
    <source>
        <dbReference type="EMBL" id="GAA4386117.1"/>
    </source>
</evidence>
<organism evidence="8 9">
    <name type="scientific">Brevibacterium pityocampae</name>
    <dbReference type="NCBI Taxonomy" id="506594"/>
    <lineage>
        <taxon>Bacteria</taxon>
        <taxon>Bacillati</taxon>
        <taxon>Actinomycetota</taxon>
        <taxon>Actinomycetes</taxon>
        <taxon>Micrococcales</taxon>
        <taxon>Brevibacteriaceae</taxon>
        <taxon>Brevibacterium</taxon>
    </lineage>
</organism>
<dbReference type="RefSeq" id="WP_345030177.1">
    <property type="nucleotide sequence ID" value="NZ_BAABGL010000004.1"/>
</dbReference>
<dbReference type="InterPro" id="IPR029063">
    <property type="entry name" value="SAM-dependent_MTases_sf"/>
</dbReference>
<dbReference type="PANTHER" id="PTHR45875:SF1">
    <property type="entry name" value="METHYLTRANSFERASE N6AMT1"/>
    <property type="match status" value="1"/>
</dbReference>
<dbReference type="PANTHER" id="PTHR45875">
    <property type="entry name" value="METHYLTRANSFERASE N6AMT1"/>
    <property type="match status" value="1"/>
</dbReference>
<evidence type="ECO:0000313" key="9">
    <source>
        <dbReference type="Proteomes" id="UP001500642"/>
    </source>
</evidence>
<feature type="region of interest" description="Disordered" evidence="5">
    <location>
        <begin position="130"/>
        <end position="158"/>
    </location>
</feature>
<feature type="domain" description="DUF7059" evidence="7">
    <location>
        <begin position="27"/>
        <end position="106"/>
    </location>
</feature>
<dbReference type="GO" id="GO:0008168">
    <property type="term" value="F:methyltransferase activity"/>
    <property type="evidence" value="ECO:0007669"/>
    <property type="project" value="UniProtKB-KW"/>
</dbReference>
<feature type="compositionally biased region" description="Low complexity" evidence="5">
    <location>
        <begin position="461"/>
        <end position="472"/>
    </location>
</feature>
<dbReference type="InterPro" id="IPR007848">
    <property type="entry name" value="Small_mtfrase_dom"/>
</dbReference>
<dbReference type="CDD" id="cd02440">
    <property type="entry name" value="AdoMet_MTases"/>
    <property type="match status" value="1"/>
</dbReference>
<dbReference type="InterPro" id="IPR052190">
    <property type="entry name" value="Euk-Arch_PrmC-MTase"/>
</dbReference>
<dbReference type="EMBL" id="BAABGL010000004">
    <property type="protein sequence ID" value="GAA4386117.1"/>
    <property type="molecule type" value="Genomic_DNA"/>
</dbReference>
<dbReference type="Pfam" id="PF23186">
    <property type="entry name" value="DUF7059"/>
    <property type="match status" value="1"/>
</dbReference>
<keyword evidence="4" id="KW-0949">S-adenosyl-L-methionine</keyword>
<evidence type="ECO:0000256" key="1">
    <source>
        <dbReference type="ARBA" id="ARBA00006149"/>
    </source>
</evidence>
<feature type="domain" description="Methyltransferase small" evidence="6">
    <location>
        <begin position="215"/>
        <end position="302"/>
    </location>
</feature>
<dbReference type="GO" id="GO:0032259">
    <property type="term" value="P:methylation"/>
    <property type="evidence" value="ECO:0007669"/>
    <property type="project" value="UniProtKB-KW"/>
</dbReference>
<protein>
    <submittedName>
        <fullName evidence="8">Methyltransferase</fullName>
    </submittedName>
</protein>
<dbReference type="InterPro" id="IPR055487">
    <property type="entry name" value="DUF7059"/>
</dbReference>
<accession>A0ABP8J6V2</accession>
<dbReference type="SUPFAM" id="SSF53335">
    <property type="entry name" value="S-adenosyl-L-methionine-dependent methyltransferases"/>
    <property type="match status" value="1"/>
</dbReference>
<dbReference type="PROSITE" id="PS00092">
    <property type="entry name" value="N6_MTASE"/>
    <property type="match status" value="1"/>
</dbReference>
<evidence type="ECO:0000256" key="2">
    <source>
        <dbReference type="ARBA" id="ARBA00022603"/>
    </source>
</evidence>
<feature type="region of interest" description="Disordered" evidence="5">
    <location>
        <begin position="435"/>
        <end position="482"/>
    </location>
</feature>
<evidence type="ECO:0000256" key="5">
    <source>
        <dbReference type="SAM" id="MobiDB-lite"/>
    </source>
</evidence>
<proteinExistence type="inferred from homology"/>
<evidence type="ECO:0000256" key="4">
    <source>
        <dbReference type="ARBA" id="ARBA00022691"/>
    </source>
</evidence>
<comment type="caution">
    <text evidence="8">The sequence shown here is derived from an EMBL/GenBank/DDBJ whole genome shotgun (WGS) entry which is preliminary data.</text>
</comment>
<reference evidence="9" key="1">
    <citation type="journal article" date="2019" name="Int. J. Syst. Evol. Microbiol.">
        <title>The Global Catalogue of Microorganisms (GCM) 10K type strain sequencing project: providing services to taxonomists for standard genome sequencing and annotation.</title>
        <authorList>
            <consortium name="The Broad Institute Genomics Platform"/>
            <consortium name="The Broad Institute Genome Sequencing Center for Infectious Disease"/>
            <person name="Wu L."/>
            <person name="Ma J."/>
        </authorList>
    </citation>
    <scope>NUCLEOTIDE SEQUENCE [LARGE SCALE GENOMIC DNA]</scope>
    <source>
        <strain evidence="9">JCM 17808</strain>
    </source>
</reference>
<dbReference type="Gene3D" id="3.40.50.150">
    <property type="entry name" value="Vaccinia Virus protein VP39"/>
    <property type="match status" value="1"/>
</dbReference>